<keyword evidence="2" id="KW-1185">Reference proteome</keyword>
<evidence type="ECO:0000313" key="2">
    <source>
        <dbReference type="Proteomes" id="UP000004095"/>
    </source>
</evidence>
<accession>A1ZX99</accession>
<protein>
    <submittedName>
        <fullName evidence="1">Uncharacterized protein</fullName>
    </submittedName>
</protein>
<organism evidence="1 2">
    <name type="scientific">Microscilla marina ATCC 23134</name>
    <dbReference type="NCBI Taxonomy" id="313606"/>
    <lineage>
        <taxon>Bacteria</taxon>
        <taxon>Pseudomonadati</taxon>
        <taxon>Bacteroidota</taxon>
        <taxon>Cytophagia</taxon>
        <taxon>Cytophagales</taxon>
        <taxon>Microscillaceae</taxon>
        <taxon>Microscilla</taxon>
    </lineage>
</organism>
<comment type="caution">
    <text evidence="1">The sequence shown here is derived from an EMBL/GenBank/DDBJ whole genome shotgun (WGS) entry which is preliminary data.</text>
</comment>
<name>A1ZX99_MICM2</name>
<proteinExistence type="predicted"/>
<sequence length="86" mass="10100">MPRYNTQEQQLQTLILNHLNAGSCFDFDYAPQVDDYLRIKGKVSDNTPEKWFGYRYSSKNQWHIDSSDSLAGWKTQLEELEKGKII</sequence>
<dbReference type="AlphaFoldDB" id="A1ZX99"/>
<dbReference type="Proteomes" id="UP000004095">
    <property type="component" value="Unassembled WGS sequence"/>
</dbReference>
<evidence type="ECO:0000313" key="1">
    <source>
        <dbReference type="EMBL" id="EAY24973.1"/>
    </source>
</evidence>
<dbReference type="eggNOG" id="ENOG502ZK09">
    <property type="taxonomic scope" value="Bacteria"/>
</dbReference>
<gene>
    <name evidence="1" type="ORF">M23134_03687</name>
</gene>
<reference evidence="1 2" key="1">
    <citation type="submission" date="2007-01" db="EMBL/GenBank/DDBJ databases">
        <authorList>
            <person name="Haygood M."/>
            <person name="Podell S."/>
            <person name="Anderson C."/>
            <person name="Hopkinson B."/>
            <person name="Roe K."/>
            <person name="Barbeau K."/>
            <person name="Gaasterland T."/>
            <person name="Ferriera S."/>
            <person name="Johnson J."/>
            <person name="Kravitz S."/>
            <person name="Beeson K."/>
            <person name="Sutton G."/>
            <person name="Rogers Y.-H."/>
            <person name="Friedman R."/>
            <person name="Frazier M."/>
            <person name="Venter J.C."/>
        </authorList>
    </citation>
    <scope>NUCLEOTIDE SEQUENCE [LARGE SCALE GENOMIC DNA]</scope>
    <source>
        <strain evidence="1 2">ATCC 23134</strain>
    </source>
</reference>
<dbReference type="EMBL" id="AAWS01000057">
    <property type="protein sequence ID" value="EAY24973.1"/>
    <property type="molecule type" value="Genomic_DNA"/>
</dbReference>